<keyword evidence="5" id="KW-0054">Arabinose catabolism</keyword>
<keyword evidence="1 9" id="KW-0808">Transferase</keyword>
<evidence type="ECO:0000256" key="2">
    <source>
        <dbReference type="ARBA" id="ARBA00022741"/>
    </source>
</evidence>
<evidence type="ECO:0000313" key="9">
    <source>
        <dbReference type="EMBL" id="VAX24289.1"/>
    </source>
</evidence>
<dbReference type="InterPro" id="IPR018485">
    <property type="entry name" value="FGGY_C"/>
</dbReference>
<dbReference type="GO" id="GO:0019150">
    <property type="term" value="F:D-ribulokinase activity"/>
    <property type="evidence" value="ECO:0007669"/>
    <property type="project" value="TreeGrafter"/>
</dbReference>
<dbReference type="InterPro" id="IPR000577">
    <property type="entry name" value="Carb_kinase_FGGY"/>
</dbReference>
<evidence type="ECO:0000256" key="1">
    <source>
        <dbReference type="ARBA" id="ARBA00022679"/>
    </source>
</evidence>
<dbReference type="Pfam" id="PF00370">
    <property type="entry name" value="FGGY_N"/>
    <property type="match status" value="1"/>
</dbReference>
<dbReference type="PIRSF" id="PIRSF000538">
    <property type="entry name" value="GlpK"/>
    <property type="match status" value="1"/>
</dbReference>
<keyword evidence="3 9" id="KW-0418">Kinase</keyword>
<dbReference type="PANTHER" id="PTHR43435:SF4">
    <property type="entry name" value="FGGY CARBOHYDRATE KINASE DOMAIN-CONTAINING PROTEIN"/>
    <property type="match status" value="1"/>
</dbReference>
<dbReference type="EMBL" id="UOGD01000270">
    <property type="protein sequence ID" value="VAX24289.1"/>
    <property type="molecule type" value="Genomic_DNA"/>
</dbReference>
<dbReference type="GO" id="GO:0005524">
    <property type="term" value="F:ATP binding"/>
    <property type="evidence" value="ECO:0007669"/>
    <property type="project" value="UniProtKB-KW"/>
</dbReference>
<feature type="domain" description="Carbohydrate kinase FGGY C-terminal" evidence="8">
    <location>
        <begin position="294"/>
        <end position="483"/>
    </location>
</feature>
<keyword evidence="4" id="KW-0067">ATP-binding</keyword>
<evidence type="ECO:0000259" key="8">
    <source>
        <dbReference type="Pfam" id="PF02782"/>
    </source>
</evidence>
<dbReference type="GO" id="GO:0005737">
    <property type="term" value="C:cytoplasm"/>
    <property type="evidence" value="ECO:0007669"/>
    <property type="project" value="TreeGrafter"/>
</dbReference>
<evidence type="ECO:0000256" key="4">
    <source>
        <dbReference type="ARBA" id="ARBA00022840"/>
    </source>
</evidence>
<dbReference type="Pfam" id="PF02782">
    <property type="entry name" value="FGGY_C"/>
    <property type="match status" value="1"/>
</dbReference>
<organism evidence="9">
    <name type="scientific">hydrothermal vent metagenome</name>
    <dbReference type="NCBI Taxonomy" id="652676"/>
    <lineage>
        <taxon>unclassified sequences</taxon>
        <taxon>metagenomes</taxon>
        <taxon>ecological metagenomes</taxon>
    </lineage>
</organism>
<sequence>MNNVYALGIDFGTNSVRALVLNLTNGEEISSSVSNYKSGNSGILLDENNPLVARQYPGDYLESMETAVKATVTEAIRKNISIDEIVGIGVDTTGSTPIPVDENLVPLALKDEFKNNLNAQAWLWKDHSSIEESEKITKLSAEIRPEYIAKCGGAYSSEWFFSKILHCYNVDKEVFDAAFTWLECSDYIPAAIAGIANVSDLKRNVCAAGHKAMYSKEWGGYPDEEFLGKLAPEFVELRKTLSNEAYTIDETMGTLSSEWAEKFGLKEGTPIAVGALDAHIGAIGSGVGEGVLVKIIGTSTCDIMASPKDKEIKNIPGVAGVVDGSVLPGYIGIEAGQSAVGDIFNWFVSNVLKRDSDYHNVLTEEAEKLKAGRSGLLALDWNNGNRNVLADFNLTGLILGQTLHTKDYEIYRALVEATAFGALMIIERMEEYGIKIDKLVNCGGIAEKNPMVMQIYADILGRPMEVAASGQTVAMGAAIIGGFVAEKGKDGFENIEAIQSRVCKVKETNFIPNEKEHEIYSQIYKLYKTLHDAFGVKGYSESLFDVMKKLIEIKRTLN</sequence>
<dbReference type="SUPFAM" id="SSF53067">
    <property type="entry name" value="Actin-like ATPase domain"/>
    <property type="match status" value="2"/>
</dbReference>
<gene>
    <name evidence="9" type="ORF">MNBD_IGNAVI01-2633</name>
</gene>
<evidence type="ECO:0000259" key="7">
    <source>
        <dbReference type="Pfam" id="PF00370"/>
    </source>
</evidence>
<evidence type="ECO:0000256" key="6">
    <source>
        <dbReference type="ARBA" id="ARBA00023277"/>
    </source>
</evidence>
<dbReference type="CDD" id="cd07781">
    <property type="entry name" value="ASKHA_NBD_FGGY_L-RBK"/>
    <property type="match status" value="1"/>
</dbReference>
<dbReference type="GO" id="GO:0008741">
    <property type="term" value="F:ribulokinase activity"/>
    <property type="evidence" value="ECO:0007669"/>
    <property type="project" value="UniProtKB-EC"/>
</dbReference>
<keyword evidence="2" id="KW-0547">Nucleotide-binding</keyword>
<keyword evidence="6" id="KW-0119">Carbohydrate metabolism</keyword>
<dbReference type="GO" id="GO:0019569">
    <property type="term" value="P:L-arabinose catabolic process to D-xylulose 5-phosphate"/>
    <property type="evidence" value="ECO:0007669"/>
    <property type="project" value="InterPro"/>
</dbReference>
<dbReference type="AlphaFoldDB" id="A0A3B1C272"/>
<name>A0A3B1C272_9ZZZZ</name>
<evidence type="ECO:0000256" key="5">
    <source>
        <dbReference type="ARBA" id="ARBA00022935"/>
    </source>
</evidence>
<dbReference type="InterPro" id="IPR018484">
    <property type="entry name" value="FGGY_N"/>
</dbReference>
<dbReference type="NCBIfam" id="NF003154">
    <property type="entry name" value="PRK04123.1"/>
    <property type="match status" value="1"/>
</dbReference>
<evidence type="ECO:0000256" key="3">
    <source>
        <dbReference type="ARBA" id="ARBA00022777"/>
    </source>
</evidence>
<reference evidence="9" key="1">
    <citation type="submission" date="2018-06" db="EMBL/GenBank/DDBJ databases">
        <authorList>
            <person name="Zhirakovskaya E."/>
        </authorList>
    </citation>
    <scope>NUCLEOTIDE SEQUENCE</scope>
</reference>
<dbReference type="EC" id="2.7.1.16" evidence="9"/>
<proteinExistence type="predicted"/>
<feature type="domain" description="Carbohydrate kinase FGGY N-terminal" evidence="7">
    <location>
        <begin position="5"/>
        <end position="284"/>
    </location>
</feature>
<accession>A0A3B1C272</accession>
<dbReference type="InterPro" id="IPR043129">
    <property type="entry name" value="ATPase_NBD"/>
</dbReference>
<dbReference type="PANTHER" id="PTHR43435">
    <property type="entry name" value="RIBULOKINASE"/>
    <property type="match status" value="1"/>
</dbReference>
<protein>
    <submittedName>
        <fullName evidence="9">Ribulokinase</fullName>
        <ecNumber evidence="9">2.7.1.16</ecNumber>
    </submittedName>
</protein>
<dbReference type="InterPro" id="IPR005929">
    <property type="entry name" value="Ribulokinase"/>
</dbReference>
<dbReference type="Gene3D" id="3.30.420.40">
    <property type="match status" value="2"/>
</dbReference>